<accession>A0A2N0Z876</accession>
<keyword evidence="3 6" id="KW-0812">Transmembrane</keyword>
<dbReference type="AlphaFoldDB" id="A0A2N0Z876"/>
<comment type="caution">
    <text evidence="7">The sequence shown here is derived from an EMBL/GenBank/DDBJ whole genome shotgun (WGS) entry which is preliminary data.</text>
</comment>
<dbReference type="Proteomes" id="UP000233375">
    <property type="component" value="Unassembled WGS sequence"/>
</dbReference>
<keyword evidence="4 6" id="KW-1133">Transmembrane helix</keyword>
<dbReference type="Pfam" id="PF01940">
    <property type="entry name" value="DUF92"/>
    <property type="match status" value="1"/>
</dbReference>
<keyword evidence="8" id="KW-1185">Reference proteome</keyword>
<dbReference type="OrthoDB" id="9808500at2"/>
<evidence type="ECO:0000313" key="8">
    <source>
        <dbReference type="Proteomes" id="UP000233375"/>
    </source>
</evidence>
<dbReference type="EMBL" id="PISE01000001">
    <property type="protein sequence ID" value="PKG25730.1"/>
    <property type="molecule type" value="Genomic_DNA"/>
</dbReference>
<protein>
    <submittedName>
        <fullName evidence="7">DUF92 domain-containing protein</fullName>
    </submittedName>
</protein>
<reference evidence="7 8" key="1">
    <citation type="journal article" date="2003" name="Int. J. Syst. Evol. Microbiol.">
        <title>Bacillus nealsonii sp. nov., isolated from a spacecraft-assembly facility, whose spores are gamma-radiation resistant.</title>
        <authorList>
            <person name="Venkateswaran K."/>
            <person name="Kempf M."/>
            <person name="Chen F."/>
            <person name="Satomi M."/>
            <person name="Nicholson W."/>
            <person name="Kern R."/>
        </authorList>
    </citation>
    <scope>NUCLEOTIDE SEQUENCE [LARGE SCALE GENOMIC DNA]</scope>
    <source>
        <strain evidence="7 8">FO-92</strain>
    </source>
</reference>
<evidence type="ECO:0000256" key="6">
    <source>
        <dbReference type="SAM" id="Phobius"/>
    </source>
</evidence>
<dbReference type="RefSeq" id="WP_101175014.1">
    <property type="nucleotide sequence ID" value="NZ_PISE01000001.1"/>
</dbReference>
<evidence type="ECO:0000313" key="7">
    <source>
        <dbReference type="EMBL" id="PKG25730.1"/>
    </source>
</evidence>
<feature type="transmembrane region" description="Helical" evidence="6">
    <location>
        <begin position="240"/>
        <end position="257"/>
    </location>
</feature>
<dbReference type="PANTHER" id="PTHR13353:SF5">
    <property type="entry name" value="TRANSMEMBRANE PROTEIN 19"/>
    <property type="match status" value="1"/>
</dbReference>
<evidence type="ECO:0000256" key="2">
    <source>
        <dbReference type="ARBA" id="ARBA00009012"/>
    </source>
</evidence>
<proteinExistence type="inferred from homology"/>
<sequence length="258" mass="27817">MITFVYMLIIFFVVVLAKKVRFLNSSGSIAAFFVGICIALGLGYKGLLLLGVFFLSSSLLSKYKKSQKSMMEEKAEKGSERDAFQVMANGGAASVASLVYLVTNEALWIYLFAILIASSNSDTWASEIGTLSKKQPLSIKNFRLEETGTSGAVSVLGTVAAICGSFFIALCAFFLFPISVKEMVIIGVFGFVGNLLDTLLGALLQAGYQCKVCGKMVEKRIHCGKETIKKKGFAILNNDVVNILSGIFAALLALFVFV</sequence>
<dbReference type="GO" id="GO:0016020">
    <property type="term" value="C:membrane"/>
    <property type="evidence" value="ECO:0007669"/>
    <property type="project" value="UniProtKB-SubCell"/>
</dbReference>
<keyword evidence="5 6" id="KW-0472">Membrane</keyword>
<evidence type="ECO:0000256" key="3">
    <source>
        <dbReference type="ARBA" id="ARBA00022692"/>
    </source>
</evidence>
<feature type="transmembrane region" description="Helical" evidence="6">
    <location>
        <begin position="33"/>
        <end position="61"/>
    </location>
</feature>
<comment type="subcellular location">
    <subcellularLocation>
        <location evidence="1">Membrane</location>
        <topology evidence="1">Multi-pass membrane protein</topology>
    </subcellularLocation>
</comment>
<dbReference type="InterPro" id="IPR002794">
    <property type="entry name" value="DUF92_TMEM19"/>
</dbReference>
<name>A0A2N0Z876_9BACI</name>
<feature type="transmembrane region" description="Helical" evidence="6">
    <location>
        <begin position="152"/>
        <end position="178"/>
    </location>
</feature>
<gene>
    <name evidence="7" type="ORF">CWS01_00430</name>
</gene>
<organism evidence="7 8">
    <name type="scientific">Niallia nealsonii</name>
    <dbReference type="NCBI Taxonomy" id="115979"/>
    <lineage>
        <taxon>Bacteria</taxon>
        <taxon>Bacillati</taxon>
        <taxon>Bacillota</taxon>
        <taxon>Bacilli</taxon>
        <taxon>Bacillales</taxon>
        <taxon>Bacillaceae</taxon>
        <taxon>Niallia</taxon>
    </lineage>
</organism>
<feature type="transmembrane region" description="Helical" evidence="6">
    <location>
        <begin position="184"/>
        <end position="206"/>
    </location>
</feature>
<comment type="similarity">
    <text evidence="2">Belongs to the TMEM19 family.</text>
</comment>
<evidence type="ECO:0000256" key="5">
    <source>
        <dbReference type="ARBA" id="ARBA00023136"/>
    </source>
</evidence>
<dbReference type="PANTHER" id="PTHR13353">
    <property type="entry name" value="TRANSMEMBRANE PROTEIN 19"/>
    <property type="match status" value="1"/>
</dbReference>
<evidence type="ECO:0000256" key="4">
    <source>
        <dbReference type="ARBA" id="ARBA00022989"/>
    </source>
</evidence>
<evidence type="ECO:0000256" key="1">
    <source>
        <dbReference type="ARBA" id="ARBA00004141"/>
    </source>
</evidence>